<keyword evidence="5 6" id="KW-0472">Membrane</keyword>
<proteinExistence type="inferred from homology"/>
<dbReference type="PANTHER" id="PTHR47891:SF1">
    <property type="entry name" value="CORA-MAGNESIUM AND COBALT TRANSPORTER"/>
    <property type="match status" value="1"/>
</dbReference>
<keyword evidence="3 6" id="KW-0812">Transmembrane</keyword>
<evidence type="ECO:0000256" key="2">
    <source>
        <dbReference type="ARBA" id="ARBA00009765"/>
    </source>
</evidence>
<dbReference type="Gene3D" id="1.20.58.340">
    <property type="entry name" value="Magnesium transport protein CorA, transmembrane region"/>
    <property type="match status" value="1"/>
</dbReference>
<dbReference type="Pfam" id="PF01544">
    <property type="entry name" value="CorA"/>
    <property type="match status" value="1"/>
</dbReference>
<evidence type="ECO:0000256" key="3">
    <source>
        <dbReference type="ARBA" id="ARBA00022692"/>
    </source>
</evidence>
<dbReference type="InterPro" id="IPR045863">
    <property type="entry name" value="CorA_TM1_TM2"/>
</dbReference>
<dbReference type="AlphaFoldDB" id="A0A955LK46"/>
<evidence type="ECO:0000256" key="6">
    <source>
        <dbReference type="SAM" id="Phobius"/>
    </source>
</evidence>
<evidence type="ECO:0000313" key="7">
    <source>
        <dbReference type="EMBL" id="MCA9391954.1"/>
    </source>
</evidence>
<dbReference type="PANTHER" id="PTHR47891">
    <property type="entry name" value="TRANSPORTER-RELATED"/>
    <property type="match status" value="1"/>
</dbReference>
<reference evidence="7" key="2">
    <citation type="journal article" date="2021" name="Microbiome">
        <title>Successional dynamics and alternative stable states in a saline activated sludge microbial community over 9 years.</title>
        <authorList>
            <person name="Wang Y."/>
            <person name="Ye J."/>
            <person name="Ju F."/>
            <person name="Liu L."/>
            <person name="Boyd J.A."/>
            <person name="Deng Y."/>
            <person name="Parks D.H."/>
            <person name="Jiang X."/>
            <person name="Yin X."/>
            <person name="Woodcroft B.J."/>
            <person name="Tyson G.W."/>
            <person name="Hugenholtz P."/>
            <person name="Polz M.F."/>
            <person name="Zhang T."/>
        </authorList>
    </citation>
    <scope>NUCLEOTIDE SEQUENCE</scope>
    <source>
        <strain evidence="7">HKST-UBA03</strain>
    </source>
</reference>
<name>A0A955LK46_UNCKA</name>
<evidence type="ECO:0000256" key="4">
    <source>
        <dbReference type="ARBA" id="ARBA00022989"/>
    </source>
</evidence>
<dbReference type="GO" id="GO:0016020">
    <property type="term" value="C:membrane"/>
    <property type="evidence" value="ECO:0007669"/>
    <property type="project" value="UniProtKB-SubCell"/>
</dbReference>
<dbReference type="SUPFAM" id="SSF143865">
    <property type="entry name" value="CorA soluble domain-like"/>
    <property type="match status" value="1"/>
</dbReference>
<feature type="transmembrane region" description="Helical" evidence="6">
    <location>
        <begin position="280"/>
        <end position="300"/>
    </location>
</feature>
<sequence length="306" mass="35383">MHTIYYLSRKDKKLRTLQKPRSGSWIHINAPTEEDIQLILKLTKLSDTDINDALDLYEIPRIEHHGDCVVLFVRNPTASDDAFHTQLLTVIVNDKYFITISPSENIVVEDFLKTHEDINTTQRSKLLLRLLLAIADSYTHNIKNIRNRIEIQKLHTMQISDNEIISLTRDEQVLNQYLISLVPMKNVFEAILTGKYITLYEEDSDLVEDMLNSIRQFVDICTVNLKGIQSIRNAYQILFTNKLNNTMKLLTSFTIILTIPTIIASIYGMNVHLPLERHPYAFLIILLVTGLFSSASLVIFRKLKWL</sequence>
<dbReference type="SUPFAM" id="SSF144083">
    <property type="entry name" value="Magnesium transport protein CorA, transmembrane region"/>
    <property type="match status" value="1"/>
</dbReference>
<reference evidence="7" key="1">
    <citation type="submission" date="2020-04" db="EMBL/GenBank/DDBJ databases">
        <authorList>
            <person name="Zhang T."/>
        </authorList>
    </citation>
    <scope>NUCLEOTIDE SEQUENCE</scope>
    <source>
        <strain evidence="7">HKST-UBA03</strain>
    </source>
</reference>
<keyword evidence="4 6" id="KW-1133">Transmembrane helix</keyword>
<dbReference type="EMBL" id="JAGQKZ010000011">
    <property type="protein sequence ID" value="MCA9391954.1"/>
    <property type="molecule type" value="Genomic_DNA"/>
</dbReference>
<dbReference type="Gene3D" id="3.30.460.20">
    <property type="entry name" value="CorA soluble domain-like"/>
    <property type="match status" value="1"/>
</dbReference>
<evidence type="ECO:0000256" key="5">
    <source>
        <dbReference type="ARBA" id="ARBA00023136"/>
    </source>
</evidence>
<dbReference type="InterPro" id="IPR047199">
    <property type="entry name" value="CorA-like"/>
</dbReference>
<comment type="subcellular location">
    <subcellularLocation>
        <location evidence="1">Membrane</location>
        <topology evidence="1">Multi-pass membrane protein</topology>
    </subcellularLocation>
</comment>
<comment type="similarity">
    <text evidence="2">Belongs to the CorA metal ion transporter (MIT) (TC 1.A.35) family.</text>
</comment>
<gene>
    <name evidence="7" type="ORF">KC614_01990</name>
</gene>
<evidence type="ECO:0000256" key="1">
    <source>
        <dbReference type="ARBA" id="ARBA00004141"/>
    </source>
</evidence>
<evidence type="ECO:0000313" key="8">
    <source>
        <dbReference type="Proteomes" id="UP000751518"/>
    </source>
</evidence>
<protein>
    <submittedName>
        <fullName evidence="7">Magnesium transporter CorA family protein</fullName>
    </submittedName>
</protein>
<comment type="caution">
    <text evidence="7">The sequence shown here is derived from an EMBL/GenBank/DDBJ whole genome shotgun (WGS) entry which is preliminary data.</text>
</comment>
<organism evidence="7 8">
    <name type="scientific">candidate division WWE3 bacterium</name>
    <dbReference type="NCBI Taxonomy" id="2053526"/>
    <lineage>
        <taxon>Bacteria</taxon>
        <taxon>Katanobacteria</taxon>
    </lineage>
</organism>
<dbReference type="InterPro" id="IPR045861">
    <property type="entry name" value="CorA_cytoplasmic_dom"/>
</dbReference>
<feature type="transmembrane region" description="Helical" evidence="6">
    <location>
        <begin position="249"/>
        <end position="268"/>
    </location>
</feature>
<dbReference type="GO" id="GO:0046873">
    <property type="term" value="F:metal ion transmembrane transporter activity"/>
    <property type="evidence" value="ECO:0007669"/>
    <property type="project" value="InterPro"/>
</dbReference>
<dbReference type="Proteomes" id="UP000751518">
    <property type="component" value="Unassembled WGS sequence"/>
</dbReference>
<dbReference type="CDD" id="cd12827">
    <property type="entry name" value="EcCorA_ZntB-like_u2"/>
    <property type="match status" value="1"/>
</dbReference>
<dbReference type="InterPro" id="IPR002523">
    <property type="entry name" value="MgTranspt_CorA/ZnTranspt_ZntB"/>
</dbReference>
<accession>A0A955LK46</accession>